<dbReference type="CDD" id="cd00229">
    <property type="entry name" value="SGNH_hydrolase"/>
    <property type="match status" value="1"/>
</dbReference>
<dbReference type="SUPFAM" id="SSF52266">
    <property type="entry name" value="SGNH hydrolase"/>
    <property type="match status" value="1"/>
</dbReference>
<organism evidence="1">
    <name type="scientific">uncultured Caudovirales phage</name>
    <dbReference type="NCBI Taxonomy" id="2100421"/>
    <lineage>
        <taxon>Viruses</taxon>
        <taxon>Duplodnaviria</taxon>
        <taxon>Heunggongvirae</taxon>
        <taxon>Uroviricota</taxon>
        <taxon>Caudoviricetes</taxon>
        <taxon>Peduoviridae</taxon>
        <taxon>Maltschvirus</taxon>
        <taxon>Maltschvirus maltsch</taxon>
    </lineage>
</organism>
<keyword evidence="1" id="KW-0378">Hydrolase</keyword>
<reference evidence="1" key="1">
    <citation type="submission" date="2020-04" db="EMBL/GenBank/DDBJ databases">
        <authorList>
            <person name="Chiriac C."/>
            <person name="Salcher M."/>
            <person name="Ghai R."/>
            <person name="Kavagutti S V."/>
        </authorList>
    </citation>
    <scope>NUCLEOTIDE SEQUENCE</scope>
</reference>
<evidence type="ECO:0000313" key="1">
    <source>
        <dbReference type="EMBL" id="CAB4133532.1"/>
    </source>
</evidence>
<dbReference type="InterPro" id="IPR036514">
    <property type="entry name" value="SGNH_hydro_sf"/>
</dbReference>
<proteinExistence type="predicted"/>
<sequence>MLECLIVGDSIAVGTSNVKMECESYAKSGINSSNWNKKYKDVNLKSEVVIISLGSNDYKGIDTEKEIKLLRNKVKASRVYWILPAIKPHVQDIVKKVAEENGDIILPITRLQKDGIHPSWAGYKELAEKAK</sequence>
<name>A0A6J5LIZ9_9CAUD</name>
<dbReference type="Gene3D" id="3.40.50.1110">
    <property type="entry name" value="SGNH hydrolase"/>
    <property type="match status" value="1"/>
</dbReference>
<dbReference type="EMBL" id="LR796274">
    <property type="protein sequence ID" value="CAB4133532.1"/>
    <property type="molecule type" value="Genomic_DNA"/>
</dbReference>
<gene>
    <name evidence="1" type="ORF">UFOVP257_254</name>
</gene>
<dbReference type="GO" id="GO:0016787">
    <property type="term" value="F:hydrolase activity"/>
    <property type="evidence" value="ECO:0007669"/>
    <property type="project" value="UniProtKB-KW"/>
</dbReference>
<protein>
    <submittedName>
        <fullName evidence="1">SGNH_hydrolase domain containing protein</fullName>
    </submittedName>
</protein>
<accession>A0A6J5LIZ9</accession>